<gene>
    <name evidence="2" type="ORF">LCGC14_2747100</name>
</gene>
<comment type="caution">
    <text evidence="2">The sequence shown here is derived from an EMBL/GenBank/DDBJ whole genome shotgun (WGS) entry which is preliminary data.</text>
</comment>
<name>A0A0F8V9K9_9ZZZZ</name>
<dbReference type="EMBL" id="LAZR01070411">
    <property type="protein sequence ID" value="KKK41283.1"/>
    <property type="molecule type" value="Genomic_DNA"/>
</dbReference>
<proteinExistence type="predicted"/>
<sequence>APFSNVTGSTAATGTTDAASSNPPFYALAYIMRI</sequence>
<reference evidence="2" key="1">
    <citation type="journal article" date="2015" name="Nature">
        <title>Complex archaea that bridge the gap between prokaryotes and eukaryotes.</title>
        <authorList>
            <person name="Spang A."/>
            <person name="Saw J.H."/>
            <person name="Jorgensen S.L."/>
            <person name="Zaremba-Niedzwiedzka K."/>
            <person name="Martijn J."/>
            <person name="Lind A.E."/>
            <person name="van Eijk R."/>
            <person name="Schleper C."/>
            <person name="Guy L."/>
            <person name="Ettema T.J."/>
        </authorList>
    </citation>
    <scope>NUCLEOTIDE SEQUENCE</scope>
</reference>
<evidence type="ECO:0000313" key="2">
    <source>
        <dbReference type="EMBL" id="KKK41283.1"/>
    </source>
</evidence>
<feature type="non-terminal residue" evidence="2">
    <location>
        <position position="1"/>
    </location>
</feature>
<feature type="compositionally biased region" description="Low complexity" evidence="1">
    <location>
        <begin position="7"/>
        <end position="21"/>
    </location>
</feature>
<organism evidence="2">
    <name type="scientific">marine sediment metagenome</name>
    <dbReference type="NCBI Taxonomy" id="412755"/>
    <lineage>
        <taxon>unclassified sequences</taxon>
        <taxon>metagenomes</taxon>
        <taxon>ecological metagenomes</taxon>
    </lineage>
</organism>
<evidence type="ECO:0000256" key="1">
    <source>
        <dbReference type="SAM" id="MobiDB-lite"/>
    </source>
</evidence>
<feature type="region of interest" description="Disordered" evidence="1">
    <location>
        <begin position="1"/>
        <end position="21"/>
    </location>
</feature>
<accession>A0A0F8V9K9</accession>
<protein>
    <submittedName>
        <fullName evidence="2">Uncharacterized protein</fullName>
    </submittedName>
</protein>
<dbReference type="AlphaFoldDB" id="A0A0F8V9K9"/>